<accession>A0AAP0INE9</accession>
<proteinExistence type="predicted"/>
<dbReference type="InterPro" id="IPR027443">
    <property type="entry name" value="IPNS-like_sf"/>
</dbReference>
<dbReference type="Gene3D" id="2.60.120.330">
    <property type="entry name" value="B-lactam Antibiotic, Isopenicillin N Synthase, Chain"/>
    <property type="match status" value="1"/>
</dbReference>
<comment type="caution">
    <text evidence="1">The sequence shown here is derived from an EMBL/GenBank/DDBJ whole genome shotgun (WGS) entry which is preliminary data.</text>
</comment>
<evidence type="ECO:0000313" key="2">
    <source>
        <dbReference type="Proteomes" id="UP001419268"/>
    </source>
</evidence>
<keyword evidence="2" id="KW-1185">Reference proteome</keyword>
<name>A0AAP0INE9_9MAGN</name>
<organism evidence="1 2">
    <name type="scientific">Stephania cephalantha</name>
    <dbReference type="NCBI Taxonomy" id="152367"/>
    <lineage>
        <taxon>Eukaryota</taxon>
        <taxon>Viridiplantae</taxon>
        <taxon>Streptophyta</taxon>
        <taxon>Embryophyta</taxon>
        <taxon>Tracheophyta</taxon>
        <taxon>Spermatophyta</taxon>
        <taxon>Magnoliopsida</taxon>
        <taxon>Ranunculales</taxon>
        <taxon>Menispermaceae</taxon>
        <taxon>Menispermoideae</taxon>
        <taxon>Cissampelideae</taxon>
        <taxon>Stephania</taxon>
    </lineage>
</organism>
<evidence type="ECO:0000313" key="1">
    <source>
        <dbReference type="EMBL" id="KAK9118320.1"/>
    </source>
</evidence>
<dbReference type="EMBL" id="JBBNAG010000007">
    <property type="protein sequence ID" value="KAK9118320.1"/>
    <property type="molecule type" value="Genomic_DNA"/>
</dbReference>
<dbReference type="SUPFAM" id="SSF51197">
    <property type="entry name" value="Clavaminate synthase-like"/>
    <property type="match status" value="1"/>
</dbReference>
<dbReference type="Proteomes" id="UP001419268">
    <property type="component" value="Unassembled WGS sequence"/>
</dbReference>
<dbReference type="AlphaFoldDB" id="A0AAP0INE9"/>
<gene>
    <name evidence="1" type="ORF">Scep_016413</name>
</gene>
<sequence>MHALATTAFQHSFDFLDMHTGPFSQFFARFVQLFQPPACCQVSFFHSPSVSHNVFSFNPLVTCQQLTTAHPIRSCHVSQDLKQTPSIHMILLRARATLPPTRTNFSLLQGPIFEVPVHIRHNDLESIREVHDSFIWQDIDVDDYPSVDAATVGGVPVVDLNNPNAMKLMNHVCETWGVFQVVNHGVPLSSL</sequence>
<reference evidence="1 2" key="1">
    <citation type="submission" date="2024-01" db="EMBL/GenBank/DDBJ databases">
        <title>Genome assemblies of Stephania.</title>
        <authorList>
            <person name="Yang L."/>
        </authorList>
    </citation>
    <scope>NUCLEOTIDE SEQUENCE [LARGE SCALE GENOMIC DNA]</scope>
    <source>
        <strain evidence="1">JXDWG</strain>
        <tissue evidence="1">Leaf</tissue>
    </source>
</reference>
<protein>
    <submittedName>
        <fullName evidence="1">Uncharacterized protein</fullName>
    </submittedName>
</protein>